<evidence type="ECO:0000313" key="6">
    <source>
        <dbReference type="EMBL" id="MBC5849912.1"/>
    </source>
</evidence>
<dbReference type="PANTHER" id="PTHR14226:SF25">
    <property type="entry name" value="PHOSPHOESTERASE"/>
    <property type="match status" value="1"/>
</dbReference>
<dbReference type="RefSeq" id="WP_186463138.1">
    <property type="nucleotide sequence ID" value="NZ_JACNMI010000003.1"/>
</dbReference>
<organism evidence="6 7">
    <name type="scientific">Vibrio metschnikovii</name>
    <dbReference type="NCBI Taxonomy" id="28172"/>
    <lineage>
        <taxon>Bacteria</taxon>
        <taxon>Pseudomonadati</taxon>
        <taxon>Pseudomonadota</taxon>
        <taxon>Gammaproteobacteria</taxon>
        <taxon>Vibrionales</taxon>
        <taxon>Vibrionaceae</taxon>
        <taxon>Vibrio</taxon>
    </lineage>
</organism>
<feature type="short sequence motif" description="GXGXXG" evidence="4">
    <location>
        <begin position="33"/>
        <end position="38"/>
    </location>
</feature>
<keyword evidence="3 4" id="KW-0443">Lipid metabolism</keyword>
<feature type="short sequence motif" description="DGA/G" evidence="4">
    <location>
        <begin position="185"/>
        <end position="187"/>
    </location>
</feature>
<dbReference type="Pfam" id="PF01734">
    <property type="entry name" value="Patatin"/>
    <property type="match status" value="1"/>
</dbReference>
<evidence type="ECO:0000256" key="2">
    <source>
        <dbReference type="ARBA" id="ARBA00022963"/>
    </source>
</evidence>
<evidence type="ECO:0000256" key="3">
    <source>
        <dbReference type="ARBA" id="ARBA00023098"/>
    </source>
</evidence>
<dbReference type="Proteomes" id="UP000615796">
    <property type="component" value="Unassembled WGS sequence"/>
</dbReference>
<feature type="active site" description="Nucleophile" evidence="4">
    <location>
        <position position="63"/>
    </location>
</feature>
<dbReference type="InterPro" id="IPR002641">
    <property type="entry name" value="PNPLA_dom"/>
</dbReference>
<evidence type="ECO:0000256" key="4">
    <source>
        <dbReference type="PROSITE-ProRule" id="PRU01161"/>
    </source>
</evidence>
<evidence type="ECO:0000259" key="5">
    <source>
        <dbReference type="PROSITE" id="PS51635"/>
    </source>
</evidence>
<dbReference type="Gene3D" id="3.40.1090.10">
    <property type="entry name" value="Cytosolic phospholipase A2 catalytic domain"/>
    <property type="match status" value="2"/>
</dbReference>
<keyword evidence="7" id="KW-1185">Reference proteome</keyword>
<accession>A0A9X0R5P4</accession>
<protein>
    <submittedName>
        <fullName evidence="6">Patatin-like phospholipase family protein</fullName>
    </submittedName>
</protein>
<evidence type="ECO:0000256" key="1">
    <source>
        <dbReference type="ARBA" id="ARBA00022801"/>
    </source>
</evidence>
<dbReference type="InterPro" id="IPR045943">
    <property type="entry name" value="DUF6363"/>
</dbReference>
<dbReference type="EMBL" id="JACRUP010000001">
    <property type="protein sequence ID" value="MBC5849912.1"/>
    <property type="molecule type" value="Genomic_DNA"/>
</dbReference>
<dbReference type="GO" id="GO:0016787">
    <property type="term" value="F:hydrolase activity"/>
    <property type="evidence" value="ECO:0007669"/>
    <property type="project" value="UniProtKB-UniRule"/>
</dbReference>
<name>A0A9X0R5P4_VIBME</name>
<reference evidence="6" key="1">
    <citation type="submission" date="2020-08" db="EMBL/GenBank/DDBJ databases">
        <title>Genome Sequencing and Pan-Genome Analysis of Migratory bird Vibrio Strains, Inner Mongolia.</title>
        <authorList>
            <person name="Zheng L."/>
        </authorList>
    </citation>
    <scope>NUCLEOTIDE SEQUENCE</scope>
    <source>
        <strain evidence="6">M13F</strain>
    </source>
</reference>
<dbReference type="AlphaFoldDB" id="A0A9X0R5P4"/>
<sequence>MVNSGTVSGLESRVDIVRLSKFLTGKNSLVAQGGGQRGIFTAGVLDAFMLSNFDPFDEFYGTSAGALNLCSYLCRQHGLGKAFILELTTDPQFFHLFSYIRRKQYMNLDWALDKISDYPYRLDLDMGRHVLGQRQAFAAVTEAQSLTDAYFPMLGDDWREVLIATCAIPGLYTQEVSLGQHCYIDGGVSASIPVQQAWRQEARFITVIRTETLEEEDQQNALAEQESDSQVKWLRESVNHIQQHWQNKMLQWKQDWSGFLQQQIAKAQQLKKEQKHLDVLNGGRWLFGADNIYRLSHLLGNKFDAGLADMLMVHYQTYSLTSDFLHTPPDDAFILQIVPSEPLKSSSLLSSQEALLYDYELGLQAGYRFIETFEQAKRLVTQRPNPPVIDPFYGDQ</sequence>
<dbReference type="GO" id="GO:0016042">
    <property type="term" value="P:lipid catabolic process"/>
    <property type="evidence" value="ECO:0007669"/>
    <property type="project" value="UniProtKB-UniRule"/>
</dbReference>
<keyword evidence="2 4" id="KW-0442">Lipid degradation</keyword>
<comment type="caution">
    <text evidence="6">The sequence shown here is derived from an EMBL/GenBank/DDBJ whole genome shotgun (WGS) entry which is preliminary data.</text>
</comment>
<dbReference type="InterPro" id="IPR050301">
    <property type="entry name" value="NTE"/>
</dbReference>
<dbReference type="Pfam" id="PF19890">
    <property type="entry name" value="DUF6363"/>
    <property type="match status" value="1"/>
</dbReference>
<dbReference type="PANTHER" id="PTHR14226">
    <property type="entry name" value="NEUROPATHY TARGET ESTERASE/SWISS CHEESE D.MELANOGASTER"/>
    <property type="match status" value="1"/>
</dbReference>
<dbReference type="InterPro" id="IPR037483">
    <property type="entry name" value="YjjU-like"/>
</dbReference>
<evidence type="ECO:0000313" key="7">
    <source>
        <dbReference type="Proteomes" id="UP000615796"/>
    </source>
</evidence>
<dbReference type="InterPro" id="IPR016035">
    <property type="entry name" value="Acyl_Trfase/lysoPLipase"/>
</dbReference>
<dbReference type="SUPFAM" id="SSF52151">
    <property type="entry name" value="FabD/lysophospholipase-like"/>
    <property type="match status" value="1"/>
</dbReference>
<feature type="active site" description="Proton acceptor" evidence="4">
    <location>
        <position position="185"/>
    </location>
</feature>
<keyword evidence="1 4" id="KW-0378">Hydrolase</keyword>
<dbReference type="CDD" id="cd07208">
    <property type="entry name" value="Pat_hypo_Ecoli_yjju_like"/>
    <property type="match status" value="1"/>
</dbReference>
<gene>
    <name evidence="6" type="ORF">H8Q88_02925</name>
</gene>
<proteinExistence type="predicted"/>
<feature type="domain" description="PNPLA" evidence="5">
    <location>
        <begin position="29"/>
        <end position="198"/>
    </location>
</feature>
<feature type="short sequence motif" description="GXSXG" evidence="4">
    <location>
        <begin position="61"/>
        <end position="65"/>
    </location>
</feature>
<dbReference type="PROSITE" id="PS51635">
    <property type="entry name" value="PNPLA"/>
    <property type="match status" value="1"/>
</dbReference>